<feature type="region of interest" description="Disordered" evidence="1">
    <location>
        <begin position="119"/>
        <end position="192"/>
    </location>
</feature>
<comment type="caution">
    <text evidence="2">The sequence shown here is derived from an EMBL/GenBank/DDBJ whole genome shotgun (WGS) entry which is preliminary data.</text>
</comment>
<evidence type="ECO:0000313" key="2">
    <source>
        <dbReference type="EMBL" id="KAK9932259.1"/>
    </source>
</evidence>
<protein>
    <submittedName>
        <fullName evidence="2">Uncharacterized protein</fullName>
    </submittedName>
</protein>
<reference evidence="2 3" key="1">
    <citation type="journal article" date="2023" name="G3 (Bethesda)">
        <title>A chromosome-length genome assembly and annotation of blackberry (Rubus argutus, cv. 'Hillquist').</title>
        <authorList>
            <person name="Bruna T."/>
            <person name="Aryal R."/>
            <person name="Dudchenko O."/>
            <person name="Sargent D.J."/>
            <person name="Mead D."/>
            <person name="Buti M."/>
            <person name="Cavallini A."/>
            <person name="Hytonen T."/>
            <person name="Andres J."/>
            <person name="Pham M."/>
            <person name="Weisz D."/>
            <person name="Mascagni F."/>
            <person name="Usai G."/>
            <person name="Natali L."/>
            <person name="Bassil N."/>
            <person name="Fernandez G.E."/>
            <person name="Lomsadze A."/>
            <person name="Armour M."/>
            <person name="Olukolu B."/>
            <person name="Poorten T."/>
            <person name="Britton C."/>
            <person name="Davik J."/>
            <person name="Ashrafi H."/>
            <person name="Aiden E.L."/>
            <person name="Borodovsky M."/>
            <person name="Worthington M."/>
        </authorList>
    </citation>
    <scope>NUCLEOTIDE SEQUENCE [LARGE SCALE GENOMIC DNA]</scope>
    <source>
        <strain evidence="2">PI 553951</strain>
    </source>
</reference>
<proteinExistence type="predicted"/>
<feature type="region of interest" description="Disordered" evidence="1">
    <location>
        <begin position="216"/>
        <end position="252"/>
    </location>
</feature>
<name>A0AAW1X7I9_RUBAR</name>
<evidence type="ECO:0000256" key="1">
    <source>
        <dbReference type="SAM" id="MobiDB-lite"/>
    </source>
</evidence>
<feature type="compositionally biased region" description="Basic residues" evidence="1">
    <location>
        <begin position="216"/>
        <end position="227"/>
    </location>
</feature>
<feature type="compositionally biased region" description="Polar residues" evidence="1">
    <location>
        <begin position="133"/>
        <end position="148"/>
    </location>
</feature>
<dbReference type="EMBL" id="JBEDUW010000004">
    <property type="protein sequence ID" value="KAK9932259.1"/>
    <property type="molecule type" value="Genomic_DNA"/>
</dbReference>
<dbReference type="Proteomes" id="UP001457282">
    <property type="component" value="Unassembled WGS sequence"/>
</dbReference>
<accession>A0AAW1X7I9</accession>
<organism evidence="2 3">
    <name type="scientific">Rubus argutus</name>
    <name type="common">Southern blackberry</name>
    <dbReference type="NCBI Taxonomy" id="59490"/>
    <lineage>
        <taxon>Eukaryota</taxon>
        <taxon>Viridiplantae</taxon>
        <taxon>Streptophyta</taxon>
        <taxon>Embryophyta</taxon>
        <taxon>Tracheophyta</taxon>
        <taxon>Spermatophyta</taxon>
        <taxon>Magnoliopsida</taxon>
        <taxon>eudicotyledons</taxon>
        <taxon>Gunneridae</taxon>
        <taxon>Pentapetalae</taxon>
        <taxon>rosids</taxon>
        <taxon>fabids</taxon>
        <taxon>Rosales</taxon>
        <taxon>Rosaceae</taxon>
        <taxon>Rosoideae</taxon>
        <taxon>Rosoideae incertae sedis</taxon>
        <taxon>Rubus</taxon>
    </lineage>
</organism>
<dbReference type="AlphaFoldDB" id="A0AAW1X7I9"/>
<keyword evidence="3" id="KW-1185">Reference proteome</keyword>
<sequence length="252" mass="28477">MQLLPLSIPEDASPQLISSSRRFPFNPSPCSERELHLISPAATLQKSSLVSSYHSAHLLHPPRDSHHFGSLFTAYIKKLLPAICRNNKVYKTRTYSAHIFKTVVAPLQKSTIKQLPTAIKPTQSSPHHHPFYINTNSPQSSQNLQSKSIPVLRLEPNQAKPTGPPPRRRRLHRDAITPPCLHRRNLPQNRPSCPAMYSAQPCHPQPVIGLSLRSYQRRSHPLPRRPCRPPLPCRRPPSQAVIATENKEEKNP</sequence>
<evidence type="ECO:0000313" key="3">
    <source>
        <dbReference type="Proteomes" id="UP001457282"/>
    </source>
</evidence>
<gene>
    <name evidence="2" type="ORF">M0R45_019505</name>
</gene>